<feature type="transmembrane region" description="Helical" evidence="7">
    <location>
        <begin position="409"/>
        <end position="431"/>
    </location>
</feature>
<dbReference type="Proteomes" id="UP000509510">
    <property type="component" value="Chromosome VI"/>
</dbReference>
<feature type="transmembrane region" description="Helical" evidence="7">
    <location>
        <begin position="105"/>
        <end position="124"/>
    </location>
</feature>
<proteinExistence type="inferred from homology"/>
<dbReference type="SUPFAM" id="SSF103473">
    <property type="entry name" value="MFS general substrate transporter"/>
    <property type="match status" value="1"/>
</dbReference>
<evidence type="ECO:0000256" key="5">
    <source>
        <dbReference type="ARBA" id="ARBA00023136"/>
    </source>
</evidence>
<reference evidence="10" key="1">
    <citation type="submission" date="2020-06" db="EMBL/GenBank/DDBJ databases">
        <title>A chromosome-scale genome assembly of Talaromyces rugulosus W13939.</title>
        <authorList>
            <person name="Wang B."/>
            <person name="Guo L."/>
            <person name="Ye K."/>
            <person name="Wang L."/>
        </authorList>
    </citation>
    <scope>NUCLEOTIDE SEQUENCE [LARGE SCALE GENOMIC DNA]</scope>
    <source>
        <strain evidence="10">W13939</strain>
    </source>
</reference>
<evidence type="ECO:0000259" key="8">
    <source>
        <dbReference type="PROSITE" id="PS50850"/>
    </source>
</evidence>
<dbReference type="InterPro" id="IPR011701">
    <property type="entry name" value="MFS"/>
</dbReference>
<keyword evidence="10" id="KW-1185">Reference proteome</keyword>
<evidence type="ECO:0000256" key="1">
    <source>
        <dbReference type="ARBA" id="ARBA00004651"/>
    </source>
</evidence>
<gene>
    <name evidence="9" type="ORF">TRUGW13939_10888</name>
</gene>
<feature type="transmembrane region" description="Helical" evidence="7">
    <location>
        <begin position="199"/>
        <end position="218"/>
    </location>
</feature>
<feature type="transmembrane region" description="Helical" evidence="7">
    <location>
        <begin position="294"/>
        <end position="313"/>
    </location>
</feature>
<dbReference type="PANTHER" id="PTHR23502:SF38">
    <property type="entry name" value="POLYAMINE TRANSPORTER 4"/>
    <property type="match status" value="1"/>
</dbReference>
<feature type="transmembrane region" description="Helical" evidence="7">
    <location>
        <begin position="224"/>
        <end position="243"/>
    </location>
</feature>
<feature type="transmembrane region" description="Helical" evidence="7">
    <location>
        <begin position="378"/>
        <end position="397"/>
    </location>
</feature>
<dbReference type="GO" id="GO:0015606">
    <property type="term" value="F:spermidine transmembrane transporter activity"/>
    <property type="evidence" value="ECO:0007669"/>
    <property type="project" value="TreeGrafter"/>
</dbReference>
<dbReference type="Gene3D" id="1.20.1250.20">
    <property type="entry name" value="MFS general substrate transporter like domains"/>
    <property type="match status" value="1"/>
</dbReference>
<organism evidence="9 10">
    <name type="scientific">Talaromyces rugulosus</name>
    <name type="common">Penicillium rugulosum</name>
    <dbReference type="NCBI Taxonomy" id="121627"/>
    <lineage>
        <taxon>Eukaryota</taxon>
        <taxon>Fungi</taxon>
        <taxon>Dikarya</taxon>
        <taxon>Ascomycota</taxon>
        <taxon>Pezizomycotina</taxon>
        <taxon>Eurotiomycetes</taxon>
        <taxon>Eurotiomycetidae</taxon>
        <taxon>Eurotiales</taxon>
        <taxon>Trichocomaceae</taxon>
        <taxon>Talaromyces</taxon>
        <taxon>Talaromyces sect. Islandici</taxon>
    </lineage>
</organism>
<dbReference type="FunFam" id="1.20.1250.20:FF:000082">
    <property type="entry name" value="MFS multidrug transporter, putative"/>
    <property type="match status" value="1"/>
</dbReference>
<protein>
    <recommendedName>
        <fullName evidence="8">Major facilitator superfamily (MFS) profile domain-containing protein</fullName>
    </recommendedName>
</protein>
<dbReference type="Pfam" id="PF07690">
    <property type="entry name" value="MFS_1"/>
    <property type="match status" value="1"/>
</dbReference>
<feature type="domain" description="Major facilitator superfamily (MFS) profile" evidence="8">
    <location>
        <begin position="70"/>
        <end position="509"/>
    </location>
</feature>
<evidence type="ECO:0000256" key="7">
    <source>
        <dbReference type="SAM" id="Phobius"/>
    </source>
</evidence>
<evidence type="ECO:0000256" key="6">
    <source>
        <dbReference type="SAM" id="MobiDB-lite"/>
    </source>
</evidence>
<dbReference type="InterPro" id="IPR020846">
    <property type="entry name" value="MFS_dom"/>
</dbReference>
<keyword evidence="3 7" id="KW-0812">Transmembrane</keyword>
<evidence type="ECO:0000256" key="3">
    <source>
        <dbReference type="ARBA" id="ARBA00022692"/>
    </source>
</evidence>
<dbReference type="EMBL" id="CP055903">
    <property type="protein sequence ID" value="QKX63717.1"/>
    <property type="molecule type" value="Genomic_DNA"/>
</dbReference>
<comment type="similarity">
    <text evidence="2">Belongs to the major facilitator superfamily.</text>
</comment>
<dbReference type="AlphaFoldDB" id="A0A7H8RCA1"/>
<feature type="transmembrane region" description="Helical" evidence="7">
    <location>
        <begin position="443"/>
        <end position="466"/>
    </location>
</feature>
<sequence length="509" mass="56045">MDHAVSDDQLGMELELEQKPSTIDVDADIEKRSDQPLHTNVPLLLSELDWDSPEDPDNPRNWGSSKKIYHLVCISLCAFTTTYLSSAWASGAVPAAKEYNVSETVSLLGVSLFCVGLSLGPVIGSPVSEQYGRLPVYRWSLPLGGLFIIGCAVSKNMASILVCRFFAGLFCSPCLSIGGGSITDMYLPSKMGRATSGFLVSPFLGPCIAPVIGGFVIEHKSWRWLEWVGLIATAVTIVFSLGMQETYKTAVLKQRAQRRGLCVSDHKAPTLGSLRGWMADTVVRPLILLTTEPIVTFLSLYIGFNFAVLYGFFASLQVVYSEIYGFNPHKSGLVFLSLAIGLGLATTTSLLMDKFIYQKKHRELTAQGVKRIPPEHRLYPAMFGGFCIIISLFWFAWTARSDISWASPTIALIPFNWGNLCVFTSAAIYLVDCYGPRYGASALAANGFTRYMFAMAFPLFMVQMYNNLTPKWATSLLGFISIALAPIPWLLFWTGPKIRSWSRIASSLA</sequence>
<evidence type="ECO:0000256" key="4">
    <source>
        <dbReference type="ARBA" id="ARBA00022989"/>
    </source>
</evidence>
<feature type="transmembrane region" description="Helical" evidence="7">
    <location>
        <begin position="333"/>
        <end position="357"/>
    </location>
</feature>
<keyword evidence="5 7" id="KW-0472">Membrane</keyword>
<dbReference type="RefSeq" id="XP_035349891.1">
    <property type="nucleotide sequence ID" value="XM_035493998.1"/>
</dbReference>
<feature type="transmembrane region" description="Helical" evidence="7">
    <location>
        <begin position="68"/>
        <end position="85"/>
    </location>
</feature>
<dbReference type="InterPro" id="IPR036259">
    <property type="entry name" value="MFS_trans_sf"/>
</dbReference>
<dbReference type="PROSITE" id="PS50850">
    <property type="entry name" value="MFS"/>
    <property type="match status" value="1"/>
</dbReference>
<dbReference type="CDD" id="cd17323">
    <property type="entry name" value="MFS_Tpo1_MDR_like"/>
    <property type="match status" value="1"/>
</dbReference>
<evidence type="ECO:0000256" key="2">
    <source>
        <dbReference type="ARBA" id="ARBA00008335"/>
    </source>
</evidence>
<comment type="subcellular location">
    <subcellularLocation>
        <location evidence="1">Cell membrane</location>
        <topology evidence="1">Multi-pass membrane protein</topology>
    </subcellularLocation>
</comment>
<dbReference type="KEGG" id="trg:TRUGW13939_10888"/>
<evidence type="ECO:0000313" key="9">
    <source>
        <dbReference type="EMBL" id="QKX63717.1"/>
    </source>
</evidence>
<feature type="transmembrane region" description="Helical" evidence="7">
    <location>
        <begin position="136"/>
        <end position="153"/>
    </location>
</feature>
<feature type="transmembrane region" description="Helical" evidence="7">
    <location>
        <begin position="165"/>
        <end position="187"/>
    </location>
</feature>
<keyword evidence="4 7" id="KW-1133">Transmembrane helix</keyword>
<dbReference type="PANTHER" id="PTHR23502">
    <property type="entry name" value="MAJOR FACILITATOR SUPERFAMILY"/>
    <property type="match status" value="1"/>
</dbReference>
<feature type="transmembrane region" description="Helical" evidence="7">
    <location>
        <begin position="472"/>
        <end position="493"/>
    </location>
</feature>
<dbReference type="OrthoDB" id="3936150at2759"/>
<dbReference type="GO" id="GO:0005886">
    <property type="term" value="C:plasma membrane"/>
    <property type="evidence" value="ECO:0007669"/>
    <property type="project" value="UniProtKB-SubCell"/>
</dbReference>
<accession>A0A7H8RCA1</accession>
<feature type="region of interest" description="Disordered" evidence="6">
    <location>
        <begin position="1"/>
        <end position="25"/>
    </location>
</feature>
<evidence type="ECO:0000313" key="10">
    <source>
        <dbReference type="Proteomes" id="UP000509510"/>
    </source>
</evidence>
<name>A0A7H8RCA1_TALRU</name>
<dbReference type="GeneID" id="55998367"/>
<dbReference type="GO" id="GO:0000297">
    <property type="term" value="F:spermine transmembrane transporter activity"/>
    <property type="evidence" value="ECO:0007669"/>
    <property type="project" value="TreeGrafter"/>
</dbReference>